<feature type="transmembrane region" description="Helical" evidence="1">
    <location>
        <begin position="84"/>
        <end position="105"/>
    </location>
</feature>
<comment type="caution">
    <text evidence="2">The sequence shown here is derived from an EMBL/GenBank/DDBJ whole genome shotgun (WGS) entry which is preliminary data.</text>
</comment>
<protein>
    <submittedName>
        <fullName evidence="2">DUF6404 family protein</fullName>
    </submittedName>
</protein>
<dbReference type="Pfam" id="PF19942">
    <property type="entry name" value="DUF6404"/>
    <property type="match status" value="1"/>
</dbReference>
<gene>
    <name evidence="2" type="ORF">ACFPPA_06155</name>
</gene>
<evidence type="ECO:0000313" key="2">
    <source>
        <dbReference type="EMBL" id="MFC5525321.1"/>
    </source>
</evidence>
<evidence type="ECO:0000256" key="1">
    <source>
        <dbReference type="SAM" id="Phobius"/>
    </source>
</evidence>
<keyword evidence="1" id="KW-0472">Membrane</keyword>
<keyword evidence="3" id="KW-1185">Reference proteome</keyword>
<proteinExistence type="predicted"/>
<reference evidence="3" key="1">
    <citation type="journal article" date="2019" name="Int. J. Syst. Evol. Microbiol.">
        <title>The Global Catalogue of Microorganisms (GCM) 10K type strain sequencing project: providing services to taxonomists for standard genome sequencing and annotation.</title>
        <authorList>
            <consortium name="The Broad Institute Genomics Platform"/>
            <consortium name="The Broad Institute Genome Sequencing Center for Infectious Disease"/>
            <person name="Wu L."/>
            <person name="Ma J."/>
        </authorList>
    </citation>
    <scope>NUCLEOTIDE SEQUENCE [LARGE SCALE GENOMIC DNA]</scope>
    <source>
        <strain evidence="3">CGMCC 1.16619</strain>
    </source>
</reference>
<feature type="transmembrane region" description="Helical" evidence="1">
    <location>
        <begin position="48"/>
        <end position="72"/>
    </location>
</feature>
<sequence>MNQQERVELYREYMAAKGVDPNASVPPLWKFLWSQGLEVPPPPFINPVVLALVFIPMGALFPLVLGVMFFLLSAGHKFYIPPWSWIEAMMVGCALFLGLGTAVYYRNLARRCGLGSWSTFIGHRQRPLP</sequence>
<keyword evidence="1" id="KW-1133">Transmembrane helix</keyword>
<keyword evidence="1" id="KW-0812">Transmembrane</keyword>
<dbReference type="Proteomes" id="UP001596114">
    <property type="component" value="Unassembled WGS sequence"/>
</dbReference>
<evidence type="ECO:0000313" key="3">
    <source>
        <dbReference type="Proteomes" id="UP001596114"/>
    </source>
</evidence>
<organism evidence="2 3">
    <name type="scientific">Rhodanobacter ginsengisoli</name>
    <dbReference type="NCBI Taxonomy" id="418646"/>
    <lineage>
        <taxon>Bacteria</taxon>
        <taxon>Pseudomonadati</taxon>
        <taxon>Pseudomonadota</taxon>
        <taxon>Gammaproteobacteria</taxon>
        <taxon>Lysobacterales</taxon>
        <taxon>Rhodanobacteraceae</taxon>
        <taxon>Rhodanobacter</taxon>
    </lineage>
</organism>
<dbReference type="EMBL" id="JBHSNF010000001">
    <property type="protein sequence ID" value="MFC5525321.1"/>
    <property type="molecule type" value="Genomic_DNA"/>
</dbReference>
<accession>A0ABW0QK36</accession>
<dbReference type="InterPro" id="IPR045644">
    <property type="entry name" value="DUF6404"/>
</dbReference>
<dbReference type="RefSeq" id="WP_377318292.1">
    <property type="nucleotide sequence ID" value="NZ_JBHSNF010000001.1"/>
</dbReference>
<name>A0ABW0QK36_9GAMM</name>